<accession>A0ACC2M431</accession>
<dbReference type="EMBL" id="CM056813">
    <property type="protein sequence ID" value="KAJ8640403.1"/>
    <property type="molecule type" value="Genomic_DNA"/>
</dbReference>
<comment type="caution">
    <text evidence="1">The sequence shown here is derived from an EMBL/GenBank/DDBJ whole genome shotgun (WGS) entry which is preliminary data.</text>
</comment>
<evidence type="ECO:0000313" key="2">
    <source>
        <dbReference type="Proteomes" id="UP001234297"/>
    </source>
</evidence>
<name>A0ACC2M431_PERAE</name>
<keyword evidence="2" id="KW-1185">Reference proteome</keyword>
<protein>
    <submittedName>
        <fullName evidence="1">Uncharacterized protein</fullName>
    </submittedName>
</protein>
<evidence type="ECO:0000313" key="1">
    <source>
        <dbReference type="EMBL" id="KAJ8640403.1"/>
    </source>
</evidence>
<organism evidence="1 2">
    <name type="scientific">Persea americana</name>
    <name type="common">Avocado</name>
    <dbReference type="NCBI Taxonomy" id="3435"/>
    <lineage>
        <taxon>Eukaryota</taxon>
        <taxon>Viridiplantae</taxon>
        <taxon>Streptophyta</taxon>
        <taxon>Embryophyta</taxon>
        <taxon>Tracheophyta</taxon>
        <taxon>Spermatophyta</taxon>
        <taxon>Magnoliopsida</taxon>
        <taxon>Magnoliidae</taxon>
        <taxon>Laurales</taxon>
        <taxon>Lauraceae</taxon>
        <taxon>Persea</taxon>
    </lineage>
</organism>
<gene>
    <name evidence="1" type="ORF">MRB53_017097</name>
</gene>
<dbReference type="Proteomes" id="UP001234297">
    <property type="component" value="Chromosome 5"/>
</dbReference>
<reference evidence="1 2" key="1">
    <citation type="journal article" date="2022" name="Hortic Res">
        <title>A haplotype resolved chromosomal level avocado genome allows analysis of novel avocado genes.</title>
        <authorList>
            <person name="Nath O."/>
            <person name="Fletcher S.J."/>
            <person name="Hayward A."/>
            <person name="Shaw L.M."/>
            <person name="Masouleh A.K."/>
            <person name="Furtado A."/>
            <person name="Henry R.J."/>
            <person name="Mitter N."/>
        </authorList>
    </citation>
    <scope>NUCLEOTIDE SEQUENCE [LARGE SCALE GENOMIC DNA]</scope>
    <source>
        <strain evidence="2">cv. Hass</strain>
    </source>
</reference>
<proteinExistence type="predicted"/>
<sequence length="67" mass="7380">MIKNVFENLPFHLLNSVTPPLPTGVSRRISRILVGGLLSPFSAPSILRSREIVHLNLSAALCFNQII</sequence>